<dbReference type="EMBL" id="FMHG01000001">
    <property type="protein sequence ID" value="SCJ44335.1"/>
    <property type="molecule type" value="Genomic_DNA"/>
</dbReference>
<dbReference type="FunFam" id="3.40.50.1970:FF:000003">
    <property type="entry name" value="Alcohol dehydrogenase, iron-containing"/>
    <property type="match status" value="1"/>
</dbReference>
<accession>A0A1C6GGT4</accession>
<evidence type="ECO:0000259" key="2">
    <source>
        <dbReference type="Pfam" id="PF00465"/>
    </source>
</evidence>
<evidence type="ECO:0000259" key="3">
    <source>
        <dbReference type="Pfam" id="PF25137"/>
    </source>
</evidence>
<dbReference type="GO" id="GO:0005829">
    <property type="term" value="C:cytosol"/>
    <property type="evidence" value="ECO:0007669"/>
    <property type="project" value="TreeGrafter"/>
</dbReference>
<organism evidence="4">
    <name type="scientific">uncultured Anaerotruncus sp</name>
    <dbReference type="NCBI Taxonomy" id="905011"/>
    <lineage>
        <taxon>Bacteria</taxon>
        <taxon>Bacillati</taxon>
        <taxon>Bacillota</taxon>
        <taxon>Clostridia</taxon>
        <taxon>Eubacteriales</taxon>
        <taxon>Oscillospiraceae</taxon>
        <taxon>Anaerotruncus</taxon>
        <taxon>environmental samples</taxon>
    </lineage>
</organism>
<dbReference type="Pfam" id="PF25137">
    <property type="entry name" value="ADH_Fe_C"/>
    <property type="match status" value="1"/>
</dbReference>
<evidence type="ECO:0000313" key="4">
    <source>
        <dbReference type="EMBL" id="SCJ44335.1"/>
    </source>
</evidence>
<dbReference type="Pfam" id="PF00465">
    <property type="entry name" value="Fe-ADH"/>
    <property type="match status" value="1"/>
</dbReference>
<dbReference type="Gene3D" id="3.40.50.1970">
    <property type="match status" value="1"/>
</dbReference>
<name>A0A1C6GGT4_9FIRM</name>
<dbReference type="AlphaFoldDB" id="A0A1C6GGT4"/>
<dbReference type="PROSITE" id="PS00060">
    <property type="entry name" value="ADH_IRON_2"/>
    <property type="match status" value="1"/>
</dbReference>
<evidence type="ECO:0000256" key="1">
    <source>
        <dbReference type="ARBA" id="ARBA00023002"/>
    </source>
</evidence>
<dbReference type="PANTHER" id="PTHR43633:SF1">
    <property type="entry name" value="ALCOHOL DEHYDROGENASE YQHD"/>
    <property type="match status" value="1"/>
</dbReference>
<proteinExistence type="predicted"/>
<dbReference type="GO" id="GO:0008106">
    <property type="term" value="F:alcohol dehydrogenase (NADP+) activity"/>
    <property type="evidence" value="ECO:0007669"/>
    <property type="project" value="TreeGrafter"/>
</dbReference>
<dbReference type="InterPro" id="IPR018211">
    <property type="entry name" value="ADH_Fe_CS"/>
</dbReference>
<dbReference type="GO" id="GO:1990362">
    <property type="term" value="F:butanol dehydrogenase (NAD+) activity"/>
    <property type="evidence" value="ECO:0007669"/>
    <property type="project" value="InterPro"/>
</dbReference>
<dbReference type="EC" id="1.1.1.-" evidence="4"/>
<dbReference type="InterPro" id="IPR056798">
    <property type="entry name" value="ADH_Fe_C"/>
</dbReference>
<dbReference type="Gene3D" id="1.20.1090.10">
    <property type="entry name" value="Dehydroquinate synthase-like - alpha domain"/>
    <property type="match status" value="1"/>
</dbReference>
<dbReference type="InterPro" id="IPR044731">
    <property type="entry name" value="BDH-like"/>
</dbReference>
<protein>
    <submittedName>
        <fullName evidence="4">NADH-dependent butanol dehydrogenase A</fullName>
        <ecNumber evidence="4">1.1.1.-</ecNumber>
    </submittedName>
</protein>
<feature type="domain" description="Alcohol dehydrogenase iron-type/glycerol dehydrogenase GldA" evidence="2">
    <location>
        <begin position="9"/>
        <end position="177"/>
    </location>
</feature>
<feature type="domain" description="Fe-containing alcohol dehydrogenase-like C-terminal" evidence="3">
    <location>
        <begin position="188"/>
        <end position="385"/>
    </location>
</feature>
<dbReference type="GO" id="GO:1990002">
    <property type="term" value="F:methylglyoxal reductase (NADPH) (acetol producing) activity"/>
    <property type="evidence" value="ECO:0007669"/>
    <property type="project" value="TreeGrafter"/>
</dbReference>
<reference evidence="4" key="1">
    <citation type="submission" date="2015-09" db="EMBL/GenBank/DDBJ databases">
        <authorList>
            <consortium name="Pathogen Informatics"/>
        </authorList>
    </citation>
    <scope>NUCLEOTIDE SEQUENCE</scope>
    <source>
        <strain evidence="4">2789STDY5834896</strain>
    </source>
</reference>
<dbReference type="InterPro" id="IPR001670">
    <property type="entry name" value="ADH_Fe/GldA"/>
</dbReference>
<gene>
    <name evidence="4" type="primary">bdhA_2</name>
    <name evidence="4" type="ORF">SAMEA3545359_00372</name>
</gene>
<dbReference type="SUPFAM" id="SSF56796">
    <property type="entry name" value="Dehydroquinate synthase-like"/>
    <property type="match status" value="1"/>
</dbReference>
<dbReference type="PANTHER" id="PTHR43633">
    <property type="entry name" value="ALCOHOL DEHYDROGENASE YQHD"/>
    <property type="match status" value="1"/>
</dbReference>
<keyword evidence="1 4" id="KW-0560">Oxidoreductase</keyword>
<sequence>MQNFEYHNPARIIFGKGRENDVGGFVKEYGTKALICYGGDYLKKNGLLDRIENSLTESGISFLEFDGVVPNPRLSGVQTCIDLCRKNDVDFVLAVGGGSAIDTAKAVAAGVLYEGDLWETFLGHDTVKAALPVGVVLTLPASGSESSKACVVTKDEGHQKRMISSPLILPKFAILNPETTYTLPAYQTAAGCTDIMSHVMERYFTQTENVDFTDRLLEAALRTMLNVTPRVLRDPTNYNYRAEIMFVGNVAHNDLLGMGRQEDWACHNIEHELSALYDVTHGAGLAVVTPAWMKHVYKQNLQRFVQFAVRVMDVDIAFEHQEEIALEGIRRLENFFKSIGMPTTLHDVGITDDRYEEMALRALDGGATTGFFAKLDKEDIIAIFELAK</sequence>
<dbReference type="GO" id="GO:0046872">
    <property type="term" value="F:metal ion binding"/>
    <property type="evidence" value="ECO:0007669"/>
    <property type="project" value="InterPro"/>
</dbReference>
<dbReference type="CDD" id="cd08187">
    <property type="entry name" value="BDH"/>
    <property type="match status" value="1"/>
</dbReference>